<dbReference type="EMBL" id="LT670849">
    <property type="protein sequence ID" value="SHN75737.1"/>
    <property type="molecule type" value="Genomic_DNA"/>
</dbReference>
<dbReference type="PANTHER" id="PTHR30502:SF0">
    <property type="entry name" value="PHOSPHOENOLPYRUVATE CARBOXYLASE FAMILY PROTEIN"/>
    <property type="match status" value="1"/>
</dbReference>
<dbReference type="RefSeq" id="WP_072818756.1">
    <property type="nucleotide sequence ID" value="NZ_LT670849.1"/>
</dbReference>
<organism evidence="5 6">
    <name type="scientific">Bradyrhizobium erythrophlei</name>
    <dbReference type="NCBI Taxonomy" id="1437360"/>
    <lineage>
        <taxon>Bacteria</taxon>
        <taxon>Pseudomonadati</taxon>
        <taxon>Pseudomonadota</taxon>
        <taxon>Alphaproteobacteria</taxon>
        <taxon>Hyphomicrobiales</taxon>
        <taxon>Nitrobacteraceae</taxon>
        <taxon>Bradyrhizobium</taxon>
    </lineage>
</organism>
<keyword evidence="2" id="KW-0479">Metal-binding</keyword>
<accession>A0A1M7TYH6</accession>
<dbReference type="AlphaFoldDB" id="A0A1M7TYH6"/>
<evidence type="ECO:0000256" key="2">
    <source>
        <dbReference type="ARBA" id="ARBA00022723"/>
    </source>
</evidence>
<dbReference type="OrthoDB" id="9802624at2"/>
<dbReference type="PANTHER" id="PTHR30502">
    <property type="entry name" value="2-KETO-3-DEOXY-L-RHAMNONATE ALDOLASE"/>
    <property type="match status" value="1"/>
</dbReference>
<dbReference type="InterPro" id="IPR015813">
    <property type="entry name" value="Pyrv/PenolPyrv_kinase-like_dom"/>
</dbReference>
<dbReference type="SUPFAM" id="SSF51621">
    <property type="entry name" value="Phosphoenolpyruvate/pyruvate domain"/>
    <property type="match status" value="1"/>
</dbReference>
<dbReference type="InterPro" id="IPR005000">
    <property type="entry name" value="Aldolase/citrate-lyase_domain"/>
</dbReference>
<dbReference type="GO" id="GO:0016832">
    <property type="term" value="F:aldehyde-lyase activity"/>
    <property type="evidence" value="ECO:0007669"/>
    <property type="project" value="TreeGrafter"/>
</dbReference>
<name>A0A1M7TYH6_9BRAD</name>
<evidence type="ECO:0000313" key="5">
    <source>
        <dbReference type="EMBL" id="SHN75737.1"/>
    </source>
</evidence>
<dbReference type="Proteomes" id="UP000184096">
    <property type="component" value="Chromosome I"/>
</dbReference>
<feature type="domain" description="HpcH/HpaI aldolase/citrate lyase" evidence="4">
    <location>
        <begin position="30"/>
        <end position="239"/>
    </location>
</feature>
<evidence type="ECO:0000256" key="1">
    <source>
        <dbReference type="ARBA" id="ARBA00005568"/>
    </source>
</evidence>
<comment type="similarity">
    <text evidence="1">Belongs to the HpcH/HpaI aldolase family.</text>
</comment>
<protein>
    <submittedName>
        <fullName evidence="5">2-keto-3-deoxy-L-rhamnonate aldolase RhmA</fullName>
    </submittedName>
</protein>
<keyword evidence="3" id="KW-0456">Lyase</keyword>
<evidence type="ECO:0000259" key="4">
    <source>
        <dbReference type="Pfam" id="PF03328"/>
    </source>
</evidence>
<dbReference type="GO" id="GO:0046872">
    <property type="term" value="F:metal ion binding"/>
    <property type="evidence" value="ECO:0007669"/>
    <property type="project" value="UniProtKB-KW"/>
</dbReference>
<dbReference type="InterPro" id="IPR050251">
    <property type="entry name" value="HpcH-HpaI_aldolase"/>
</dbReference>
<evidence type="ECO:0000256" key="3">
    <source>
        <dbReference type="ARBA" id="ARBA00023239"/>
    </source>
</evidence>
<dbReference type="Gene3D" id="3.20.20.60">
    <property type="entry name" value="Phosphoenolpyruvate-binding domains"/>
    <property type="match status" value="1"/>
</dbReference>
<dbReference type="InterPro" id="IPR040442">
    <property type="entry name" value="Pyrv_kinase-like_dom_sf"/>
</dbReference>
<gene>
    <name evidence="5" type="ORF">SAMN05444170_3033</name>
</gene>
<keyword evidence="6" id="KW-1185">Reference proteome</keyword>
<evidence type="ECO:0000313" key="6">
    <source>
        <dbReference type="Proteomes" id="UP000184096"/>
    </source>
</evidence>
<sequence>MAAVEKLVHPIKQRLQAGDVALGMPVRLGRSGDIARIAKSTGHDFLFIDCQHSLFNLETIGHIVSTAMSCGIAPLVRVRGIDDPDVSLLLDNGAMGIVYPDINTAEEAKRAVETCKFAPLGKRSVSGGYPHFDYRSVPLAAGVPLLNDNCLLVCMIETVEGLNNVEAIAAVKGIDVLHVGSNDLLANMGKPGKFDDPELVAAQERVIAACRANGIFAGCGGNRDPARQLELIKKGCRFITTQSDIGFLSAAASAWTSQIRAGL</sequence>
<reference evidence="6" key="1">
    <citation type="submission" date="2016-11" db="EMBL/GenBank/DDBJ databases">
        <authorList>
            <person name="Varghese N."/>
            <person name="Submissions S."/>
        </authorList>
    </citation>
    <scope>NUCLEOTIDE SEQUENCE [LARGE SCALE GENOMIC DNA]</scope>
    <source>
        <strain evidence="6">GAS401</strain>
    </source>
</reference>
<proteinExistence type="inferred from homology"/>
<dbReference type="GO" id="GO:0005737">
    <property type="term" value="C:cytoplasm"/>
    <property type="evidence" value="ECO:0007669"/>
    <property type="project" value="TreeGrafter"/>
</dbReference>
<dbReference type="Pfam" id="PF03328">
    <property type="entry name" value="HpcH_HpaI"/>
    <property type="match status" value="1"/>
</dbReference>